<evidence type="ECO:0000256" key="2">
    <source>
        <dbReference type="SAM" id="Phobius"/>
    </source>
</evidence>
<accession>A0A5C2RQN9</accession>
<protein>
    <recommendedName>
        <fullName evidence="6">Acid protease</fullName>
    </recommendedName>
</protein>
<dbReference type="Proteomes" id="UP000313359">
    <property type="component" value="Unassembled WGS sequence"/>
</dbReference>
<dbReference type="EMBL" id="ML122327">
    <property type="protein sequence ID" value="RPD53209.1"/>
    <property type="molecule type" value="Genomic_DNA"/>
</dbReference>
<keyword evidence="5" id="KW-1185">Reference proteome</keyword>
<feature type="transmembrane region" description="Helical" evidence="2">
    <location>
        <begin position="710"/>
        <end position="732"/>
    </location>
</feature>
<keyword evidence="2" id="KW-1133">Transmembrane helix</keyword>
<gene>
    <name evidence="4" type="ORF">L227DRAFT_557931</name>
</gene>
<dbReference type="OrthoDB" id="2791547at2759"/>
<feature type="region of interest" description="Disordered" evidence="1">
    <location>
        <begin position="737"/>
        <end position="779"/>
    </location>
</feature>
<evidence type="ECO:0000313" key="4">
    <source>
        <dbReference type="EMBL" id="RPD53209.1"/>
    </source>
</evidence>
<feature type="chain" id="PRO_5022901880" description="Acid protease" evidence="3">
    <location>
        <begin position="25"/>
        <end position="779"/>
    </location>
</feature>
<dbReference type="Gene3D" id="2.40.70.10">
    <property type="entry name" value="Acid Proteases"/>
    <property type="match status" value="1"/>
</dbReference>
<keyword evidence="2" id="KW-0472">Membrane</keyword>
<keyword evidence="3" id="KW-0732">Signal</keyword>
<evidence type="ECO:0000256" key="1">
    <source>
        <dbReference type="SAM" id="MobiDB-lite"/>
    </source>
</evidence>
<reference evidence="4" key="1">
    <citation type="journal article" date="2018" name="Genome Biol. Evol.">
        <title>Genomics and development of Lentinus tigrinus, a white-rot wood-decaying mushroom with dimorphic fruiting bodies.</title>
        <authorList>
            <person name="Wu B."/>
            <person name="Xu Z."/>
            <person name="Knudson A."/>
            <person name="Carlson A."/>
            <person name="Chen N."/>
            <person name="Kovaka S."/>
            <person name="LaButti K."/>
            <person name="Lipzen A."/>
            <person name="Pennachio C."/>
            <person name="Riley R."/>
            <person name="Schakwitz W."/>
            <person name="Umezawa K."/>
            <person name="Ohm R.A."/>
            <person name="Grigoriev I.V."/>
            <person name="Nagy L.G."/>
            <person name="Gibbons J."/>
            <person name="Hibbett D."/>
        </authorList>
    </citation>
    <scope>NUCLEOTIDE SEQUENCE [LARGE SCALE GENOMIC DNA]</scope>
    <source>
        <strain evidence="4">ALCF2SS1-6</strain>
    </source>
</reference>
<sequence>MPSSFGALRALLVVAASLCSSVFSLPTTSPSALAQRSFQDYYDNLIYLDSKKSSLYWAISVGGESYAACLDNKWSGLATYGDKYSSSGSTHSITIDEVSVQVQDGRTEIGLFDVEIDLEYFHATSWPSNMPKIGVSGVGTAYIGIDINKPNNPYYSYWSYKWPKDYSKWYYDMMIAYDWMDAKSTDIDFAGVIVVGKTLSWTDLLGISSSQASQYGLPPLDGISNQPYIYLQDSGYFYLDNCFWVGGKQYTWNSEVPKTPSGKTVVDIHITERWSTFPDEIVKAIYGGLQGAKYYPQSTYGYYQIPCDAKITFEFAIDGHKYILIEEALIAPNPWGDQCIGSIFTKGQAVSAVPEFDIIFGFQFLSSFYYRAGLNHDNNKPYYKLLPLPSPKQGSWEKGYTTPSYPYTTWKPTYSTTYGGGEKGYTSQGSGYAYSSSQSYAYKPTYTTQTKPSNTYYSSIDYSPKFEEPSYSPTTYYHTTSSSSYYSQPTYPPHNGGYSSYSNGDKSYETHYTYSSSHDYDTKYYTPSYSAPPKYETSSYHQPPPYSYSSSYKYETSSVPPYHQPPYSSPPKYETSSVPPYHQPPYSSYTSDDKYKYSSSYDDKYKYSTSTHEDYKPTTTSWEYKSSSTYYDYKPSSSNWEYKSSPTYYESKPSATYYSSAPYDHGYSSATYDDKYSSYTAPAKVAGNLAEEGDDNSGSDWKSKAHLYEIIIIVLASVLGVGIVGAIIACIVGRKKKDNGPRPSAYRTIHDVESSEPKAPLYGAEGGQSRYSDPYADKE</sequence>
<name>A0A5C2RQN9_9APHY</name>
<keyword evidence="2" id="KW-0812">Transmembrane</keyword>
<dbReference type="STRING" id="1328759.A0A5C2RQN9"/>
<organism evidence="4 5">
    <name type="scientific">Lentinus tigrinus ALCF2SS1-6</name>
    <dbReference type="NCBI Taxonomy" id="1328759"/>
    <lineage>
        <taxon>Eukaryota</taxon>
        <taxon>Fungi</taxon>
        <taxon>Dikarya</taxon>
        <taxon>Basidiomycota</taxon>
        <taxon>Agaricomycotina</taxon>
        <taxon>Agaricomycetes</taxon>
        <taxon>Polyporales</taxon>
        <taxon>Polyporaceae</taxon>
        <taxon>Lentinus</taxon>
    </lineage>
</organism>
<evidence type="ECO:0000313" key="5">
    <source>
        <dbReference type="Proteomes" id="UP000313359"/>
    </source>
</evidence>
<dbReference type="AlphaFoldDB" id="A0A5C2RQN9"/>
<proteinExistence type="predicted"/>
<feature type="signal peptide" evidence="3">
    <location>
        <begin position="1"/>
        <end position="24"/>
    </location>
</feature>
<dbReference type="InterPro" id="IPR021109">
    <property type="entry name" value="Peptidase_aspartic_dom_sf"/>
</dbReference>
<evidence type="ECO:0000256" key="3">
    <source>
        <dbReference type="SAM" id="SignalP"/>
    </source>
</evidence>
<evidence type="ECO:0008006" key="6">
    <source>
        <dbReference type="Google" id="ProtNLM"/>
    </source>
</evidence>
<feature type="region of interest" description="Disordered" evidence="1">
    <location>
        <begin position="559"/>
        <end position="593"/>
    </location>
</feature>